<keyword evidence="5" id="KW-1185">Reference proteome</keyword>
<accession>A0A8J3Z5B6</accession>
<sequence>MINSLRSANVTYPPPSPPPRLYPPGRTPPNKYLALWIALPIMAAFLICGAIGAALDKDDQDDAEPQPVASIATTTATTTAPTPASTPTSTAPAAPTATATSTPPAPTRTTTTTKKPPAGGGGTTTPPTSVYYKNCTEVKAAGAAPLYSYEPGYRPALDSDKDGVACES</sequence>
<feature type="transmembrane region" description="Helical" evidence="2">
    <location>
        <begin position="33"/>
        <end position="55"/>
    </location>
</feature>
<gene>
    <name evidence="4" type="ORF">Vau01_046830</name>
</gene>
<dbReference type="InterPro" id="IPR008613">
    <property type="entry name" value="Excalibur_Ca-bd_domain"/>
</dbReference>
<dbReference type="SMART" id="SM00894">
    <property type="entry name" value="Excalibur"/>
    <property type="match status" value="1"/>
</dbReference>
<name>A0A8J3Z5B6_9ACTN</name>
<feature type="compositionally biased region" description="Polar residues" evidence="1">
    <location>
        <begin position="1"/>
        <end position="10"/>
    </location>
</feature>
<evidence type="ECO:0000313" key="5">
    <source>
        <dbReference type="Proteomes" id="UP000612585"/>
    </source>
</evidence>
<comment type="caution">
    <text evidence="4">The sequence shown here is derived from an EMBL/GenBank/DDBJ whole genome shotgun (WGS) entry which is preliminary data.</text>
</comment>
<keyword evidence="2" id="KW-1133">Transmembrane helix</keyword>
<feature type="compositionally biased region" description="Low complexity" evidence="1">
    <location>
        <begin position="72"/>
        <end position="117"/>
    </location>
</feature>
<keyword evidence="2" id="KW-0472">Membrane</keyword>
<proteinExistence type="predicted"/>
<organism evidence="4 5">
    <name type="scientific">Virgisporangium aurantiacum</name>
    <dbReference type="NCBI Taxonomy" id="175570"/>
    <lineage>
        <taxon>Bacteria</taxon>
        <taxon>Bacillati</taxon>
        <taxon>Actinomycetota</taxon>
        <taxon>Actinomycetes</taxon>
        <taxon>Micromonosporales</taxon>
        <taxon>Micromonosporaceae</taxon>
        <taxon>Virgisporangium</taxon>
    </lineage>
</organism>
<dbReference type="Proteomes" id="UP000612585">
    <property type="component" value="Unassembled WGS sequence"/>
</dbReference>
<evidence type="ECO:0000313" key="4">
    <source>
        <dbReference type="EMBL" id="GIJ57167.1"/>
    </source>
</evidence>
<keyword evidence="2" id="KW-0812">Transmembrane</keyword>
<evidence type="ECO:0000256" key="1">
    <source>
        <dbReference type="SAM" id="MobiDB-lite"/>
    </source>
</evidence>
<evidence type="ECO:0000259" key="3">
    <source>
        <dbReference type="SMART" id="SM00894"/>
    </source>
</evidence>
<protein>
    <recommendedName>
        <fullName evidence="3">Excalibur calcium-binding domain-containing protein</fullName>
    </recommendedName>
</protein>
<reference evidence="4" key="1">
    <citation type="submission" date="2021-01" db="EMBL/GenBank/DDBJ databases">
        <title>Whole genome shotgun sequence of Virgisporangium aurantiacum NBRC 16421.</title>
        <authorList>
            <person name="Komaki H."/>
            <person name="Tamura T."/>
        </authorList>
    </citation>
    <scope>NUCLEOTIDE SEQUENCE</scope>
    <source>
        <strain evidence="4">NBRC 16421</strain>
    </source>
</reference>
<feature type="compositionally biased region" description="Pro residues" evidence="1">
    <location>
        <begin position="12"/>
        <end position="24"/>
    </location>
</feature>
<evidence type="ECO:0000256" key="2">
    <source>
        <dbReference type="SAM" id="Phobius"/>
    </source>
</evidence>
<dbReference type="AlphaFoldDB" id="A0A8J3Z5B6"/>
<feature type="region of interest" description="Disordered" evidence="1">
    <location>
        <begin position="57"/>
        <end position="129"/>
    </location>
</feature>
<dbReference type="Pfam" id="PF05901">
    <property type="entry name" value="Excalibur"/>
    <property type="match status" value="1"/>
</dbReference>
<feature type="domain" description="Excalibur calcium-binding" evidence="3">
    <location>
        <begin position="131"/>
        <end position="167"/>
    </location>
</feature>
<dbReference type="EMBL" id="BOPG01000029">
    <property type="protein sequence ID" value="GIJ57167.1"/>
    <property type="molecule type" value="Genomic_DNA"/>
</dbReference>
<feature type="region of interest" description="Disordered" evidence="1">
    <location>
        <begin position="1"/>
        <end position="24"/>
    </location>
</feature>